<dbReference type="Gene3D" id="1.10.10.10">
    <property type="entry name" value="Winged helix-like DNA-binding domain superfamily/Winged helix DNA-binding domain"/>
    <property type="match status" value="1"/>
</dbReference>
<dbReference type="InterPro" id="IPR007367">
    <property type="entry name" value="DUF433"/>
</dbReference>
<sequence length="75" mass="8095">MSTIEVNPQIMMGKPVIRGTRITVEIILEKLAAGESVAEILVAYPHLTEEQIKAAITFAAANLRADTIYPISIAS</sequence>
<reference evidence="1" key="1">
    <citation type="submission" date="2023-03" db="EMBL/GenBank/DDBJ databases">
        <title>Andean soil-derived lignocellulolytic bacterial consortium as a source of novel taxa and putative plastic-active enzymes.</title>
        <authorList>
            <person name="Diaz-Garcia L."/>
            <person name="Chuvochina M."/>
            <person name="Feuerriegel G."/>
            <person name="Bunk B."/>
            <person name="Sproer C."/>
            <person name="Streit W.R."/>
            <person name="Rodriguez L.M."/>
            <person name="Overmann J."/>
            <person name="Jimenez D.J."/>
        </authorList>
    </citation>
    <scope>NUCLEOTIDE SEQUENCE</scope>
    <source>
        <strain evidence="1">MAG 7</strain>
    </source>
</reference>
<proteinExistence type="predicted"/>
<accession>A0AAJ5WT21</accession>
<name>A0AAJ5WT21_9BACT</name>
<dbReference type="Pfam" id="PF04255">
    <property type="entry name" value="DUF433"/>
    <property type="match status" value="1"/>
</dbReference>
<protein>
    <submittedName>
        <fullName evidence="1">DUF433 domain-containing protein</fullName>
    </submittedName>
</protein>
<dbReference type="AlphaFoldDB" id="A0AAJ5WT21"/>
<evidence type="ECO:0000313" key="1">
    <source>
        <dbReference type="EMBL" id="WEK35113.1"/>
    </source>
</evidence>
<evidence type="ECO:0000313" key="2">
    <source>
        <dbReference type="Proteomes" id="UP001220610"/>
    </source>
</evidence>
<dbReference type="PANTHER" id="PTHR34849:SF3">
    <property type="entry name" value="SSR2962 PROTEIN"/>
    <property type="match status" value="1"/>
</dbReference>
<dbReference type="InterPro" id="IPR036388">
    <property type="entry name" value="WH-like_DNA-bd_sf"/>
</dbReference>
<organism evidence="1 2">
    <name type="scientific">Candidatus Pseudobacter hemicellulosilyticus</name>
    <dbReference type="NCBI Taxonomy" id="3121375"/>
    <lineage>
        <taxon>Bacteria</taxon>
        <taxon>Pseudomonadati</taxon>
        <taxon>Bacteroidota</taxon>
        <taxon>Chitinophagia</taxon>
        <taxon>Chitinophagales</taxon>
        <taxon>Chitinophagaceae</taxon>
        <taxon>Pseudobacter</taxon>
    </lineage>
</organism>
<dbReference type="PANTHER" id="PTHR34849">
    <property type="entry name" value="SSL5025 PROTEIN"/>
    <property type="match status" value="1"/>
</dbReference>
<dbReference type="Proteomes" id="UP001220610">
    <property type="component" value="Chromosome"/>
</dbReference>
<dbReference type="SUPFAM" id="SSF46689">
    <property type="entry name" value="Homeodomain-like"/>
    <property type="match status" value="1"/>
</dbReference>
<gene>
    <name evidence="1" type="ORF">P0Y53_21700</name>
</gene>
<dbReference type="InterPro" id="IPR009057">
    <property type="entry name" value="Homeodomain-like_sf"/>
</dbReference>
<dbReference type="EMBL" id="CP119311">
    <property type="protein sequence ID" value="WEK35113.1"/>
    <property type="molecule type" value="Genomic_DNA"/>
</dbReference>